<keyword evidence="1" id="KW-0805">Transcription regulation</keyword>
<dbReference type="EMBL" id="DVNK01000051">
    <property type="protein sequence ID" value="HIU47274.1"/>
    <property type="molecule type" value="Genomic_DNA"/>
</dbReference>
<evidence type="ECO:0000313" key="7">
    <source>
        <dbReference type="Proteomes" id="UP000824123"/>
    </source>
</evidence>
<gene>
    <name evidence="6" type="ORF">IAC59_08440</name>
</gene>
<accession>A0A9D1LSN9</accession>
<organism evidence="6 7">
    <name type="scientific">Candidatus Fimadaptatus faecigallinarum</name>
    <dbReference type="NCBI Taxonomy" id="2840814"/>
    <lineage>
        <taxon>Bacteria</taxon>
        <taxon>Bacillati</taxon>
        <taxon>Bacillota</taxon>
        <taxon>Clostridia</taxon>
        <taxon>Eubacteriales</taxon>
        <taxon>Candidatus Fimadaptatus</taxon>
    </lineage>
</organism>
<dbReference type="InterPro" id="IPR014710">
    <property type="entry name" value="RmlC-like_jellyroll"/>
</dbReference>
<dbReference type="InterPro" id="IPR009057">
    <property type="entry name" value="Homeodomain-like_sf"/>
</dbReference>
<feature type="domain" description="HTH araC/xylS-type" evidence="5">
    <location>
        <begin position="179"/>
        <end position="276"/>
    </location>
</feature>
<keyword evidence="3" id="KW-0010">Activator</keyword>
<dbReference type="SMART" id="SM00342">
    <property type="entry name" value="HTH_ARAC"/>
    <property type="match status" value="1"/>
</dbReference>
<dbReference type="SUPFAM" id="SSF51215">
    <property type="entry name" value="Regulatory protein AraC"/>
    <property type="match status" value="1"/>
</dbReference>
<reference evidence="6" key="1">
    <citation type="submission" date="2020-10" db="EMBL/GenBank/DDBJ databases">
        <authorList>
            <person name="Gilroy R."/>
        </authorList>
    </citation>
    <scope>NUCLEOTIDE SEQUENCE</scope>
    <source>
        <strain evidence="6">ChiSxjej2B14-8506</strain>
    </source>
</reference>
<dbReference type="AlphaFoldDB" id="A0A9D1LSN9"/>
<dbReference type="Proteomes" id="UP000824123">
    <property type="component" value="Unassembled WGS sequence"/>
</dbReference>
<dbReference type="InterPro" id="IPR018062">
    <property type="entry name" value="HTH_AraC-typ_CS"/>
</dbReference>
<dbReference type="Pfam" id="PF12833">
    <property type="entry name" value="HTH_18"/>
    <property type="match status" value="1"/>
</dbReference>
<dbReference type="GO" id="GO:0003700">
    <property type="term" value="F:DNA-binding transcription factor activity"/>
    <property type="evidence" value="ECO:0007669"/>
    <property type="project" value="InterPro"/>
</dbReference>
<dbReference type="InterPro" id="IPR003313">
    <property type="entry name" value="AraC-bd"/>
</dbReference>
<comment type="caution">
    <text evidence="6">The sequence shown here is derived from an EMBL/GenBank/DDBJ whole genome shotgun (WGS) entry which is preliminary data.</text>
</comment>
<evidence type="ECO:0000256" key="3">
    <source>
        <dbReference type="ARBA" id="ARBA00023159"/>
    </source>
</evidence>
<reference evidence="6" key="2">
    <citation type="journal article" date="2021" name="PeerJ">
        <title>Extensive microbial diversity within the chicken gut microbiome revealed by metagenomics and culture.</title>
        <authorList>
            <person name="Gilroy R."/>
            <person name="Ravi A."/>
            <person name="Getino M."/>
            <person name="Pursley I."/>
            <person name="Horton D.L."/>
            <person name="Alikhan N.F."/>
            <person name="Baker D."/>
            <person name="Gharbi K."/>
            <person name="Hall N."/>
            <person name="Watson M."/>
            <person name="Adriaenssens E.M."/>
            <person name="Foster-Nyarko E."/>
            <person name="Jarju S."/>
            <person name="Secka A."/>
            <person name="Antonio M."/>
            <person name="Oren A."/>
            <person name="Chaudhuri R.R."/>
            <person name="La Ragione R."/>
            <person name="Hildebrand F."/>
            <person name="Pallen M.J."/>
        </authorList>
    </citation>
    <scope>NUCLEOTIDE SEQUENCE</scope>
    <source>
        <strain evidence="6">ChiSxjej2B14-8506</strain>
    </source>
</reference>
<dbReference type="InterPro" id="IPR018060">
    <property type="entry name" value="HTH_AraC"/>
</dbReference>
<keyword evidence="4" id="KW-0804">Transcription</keyword>
<dbReference type="InterPro" id="IPR037923">
    <property type="entry name" value="HTH-like"/>
</dbReference>
<dbReference type="PROSITE" id="PS01124">
    <property type="entry name" value="HTH_ARAC_FAMILY_2"/>
    <property type="match status" value="1"/>
</dbReference>
<dbReference type="PROSITE" id="PS00041">
    <property type="entry name" value="HTH_ARAC_FAMILY_1"/>
    <property type="match status" value="1"/>
</dbReference>
<dbReference type="Gene3D" id="1.10.10.60">
    <property type="entry name" value="Homeodomain-like"/>
    <property type="match status" value="2"/>
</dbReference>
<evidence type="ECO:0000259" key="5">
    <source>
        <dbReference type="PROSITE" id="PS01124"/>
    </source>
</evidence>
<dbReference type="Gene3D" id="2.60.120.10">
    <property type="entry name" value="Jelly Rolls"/>
    <property type="match status" value="1"/>
</dbReference>
<evidence type="ECO:0000256" key="2">
    <source>
        <dbReference type="ARBA" id="ARBA00023125"/>
    </source>
</evidence>
<dbReference type="PANTHER" id="PTHR46796">
    <property type="entry name" value="HTH-TYPE TRANSCRIPTIONAL ACTIVATOR RHAS-RELATED"/>
    <property type="match status" value="1"/>
</dbReference>
<keyword evidence="2" id="KW-0238">DNA-binding</keyword>
<evidence type="ECO:0000256" key="4">
    <source>
        <dbReference type="ARBA" id="ARBA00023163"/>
    </source>
</evidence>
<name>A0A9D1LSN9_9FIRM</name>
<evidence type="ECO:0000256" key="1">
    <source>
        <dbReference type="ARBA" id="ARBA00023015"/>
    </source>
</evidence>
<dbReference type="SUPFAM" id="SSF46689">
    <property type="entry name" value="Homeodomain-like"/>
    <property type="match status" value="2"/>
</dbReference>
<sequence>MNALNVYGDGRVSSRHSISQGYDMRAMHIHDSYEIYMALSEGVRFFVNDRVYALNRGDVMLFTNTDLHKVSVPPGAPYERYVVLFEPGMLRNLPGDGPQLLGCFDGMGVHCNHKLSLTPDEQALFIAAADGIENQRAAALAELGRWLELSRMLLLLCRVRMRELDSPPGIERSKHPGIRAVIALIDADYARDISLDELSACCYLNKRYLCRLFKRETGFCIHDYIIYRRLSCAMALLRIGESVSSAARLSGFRSDTFFITTFKRNIGETPYQYALAHRRDINE</sequence>
<proteinExistence type="predicted"/>
<dbReference type="Pfam" id="PF02311">
    <property type="entry name" value="AraC_binding"/>
    <property type="match status" value="1"/>
</dbReference>
<dbReference type="InterPro" id="IPR050204">
    <property type="entry name" value="AraC_XylS_family_regulators"/>
</dbReference>
<dbReference type="GO" id="GO:0043565">
    <property type="term" value="F:sequence-specific DNA binding"/>
    <property type="evidence" value="ECO:0007669"/>
    <property type="project" value="InterPro"/>
</dbReference>
<protein>
    <submittedName>
        <fullName evidence="6">Helix-turn-helix transcriptional regulator</fullName>
    </submittedName>
</protein>
<evidence type="ECO:0000313" key="6">
    <source>
        <dbReference type="EMBL" id="HIU47274.1"/>
    </source>
</evidence>